<dbReference type="Proteomes" id="UP000319557">
    <property type="component" value="Chromosome"/>
</dbReference>
<dbReference type="AlphaFoldDB" id="A0A517LVD5"/>
<protein>
    <recommendedName>
        <fullName evidence="1">N-acetyltransferase domain-containing protein</fullName>
    </recommendedName>
</protein>
<evidence type="ECO:0000313" key="2">
    <source>
        <dbReference type="EMBL" id="QDS86578.1"/>
    </source>
</evidence>
<dbReference type="InterPro" id="IPR039968">
    <property type="entry name" value="BcerS-like"/>
</dbReference>
<dbReference type="GO" id="GO:0016747">
    <property type="term" value="F:acyltransferase activity, transferring groups other than amino-acyl groups"/>
    <property type="evidence" value="ECO:0007669"/>
    <property type="project" value="InterPro"/>
</dbReference>
<reference evidence="2 3" key="1">
    <citation type="submission" date="2019-02" db="EMBL/GenBank/DDBJ databases">
        <title>Deep-cultivation of Planctomycetes and their phenomic and genomic characterization uncovers novel biology.</title>
        <authorList>
            <person name="Wiegand S."/>
            <person name="Jogler M."/>
            <person name="Boedeker C."/>
            <person name="Pinto D."/>
            <person name="Vollmers J."/>
            <person name="Rivas-Marin E."/>
            <person name="Kohn T."/>
            <person name="Peeters S.H."/>
            <person name="Heuer A."/>
            <person name="Rast P."/>
            <person name="Oberbeckmann S."/>
            <person name="Bunk B."/>
            <person name="Jeske O."/>
            <person name="Meyerdierks A."/>
            <person name="Storesund J.E."/>
            <person name="Kallscheuer N."/>
            <person name="Luecker S."/>
            <person name="Lage O.M."/>
            <person name="Pohl T."/>
            <person name="Merkel B.J."/>
            <person name="Hornburger P."/>
            <person name="Mueller R.-W."/>
            <person name="Bruemmer F."/>
            <person name="Labrenz M."/>
            <person name="Spormann A.M."/>
            <person name="Op den Camp H."/>
            <person name="Overmann J."/>
            <person name="Amann R."/>
            <person name="Jetten M.S.M."/>
            <person name="Mascher T."/>
            <person name="Medema M.H."/>
            <person name="Devos D.P."/>
            <person name="Kaster A.-K."/>
            <person name="Ovreas L."/>
            <person name="Rohde M."/>
            <person name="Galperin M.Y."/>
            <person name="Jogler C."/>
        </authorList>
    </citation>
    <scope>NUCLEOTIDE SEQUENCE [LARGE SCALE GENOMIC DNA]</scope>
    <source>
        <strain evidence="2 3">EC9</strain>
    </source>
</reference>
<evidence type="ECO:0000259" key="1">
    <source>
        <dbReference type="PROSITE" id="PS51186"/>
    </source>
</evidence>
<dbReference type="KEGG" id="ruv:EC9_07450"/>
<dbReference type="SUPFAM" id="SSF55729">
    <property type="entry name" value="Acyl-CoA N-acyltransferases (Nat)"/>
    <property type="match status" value="1"/>
</dbReference>
<sequence length="379" mass="43716">MTETLKIWPVQSSKDQKQFLSLPWQIYRGDENWIPPIRSHQREMVNFKPHPFYQDAEIQTFLAARGDKVVGRIAALVNHAHNRQFDEQRGFFGFFECEDDQEAATGLFEAAAKWLADKGMDAMRGPVNPSLNYECGLLIDGFDCPPTFMMTYNRPYYPAMVESFGLAKVEDLYAYDVELSMLDNIDPKLKFVVEEVARRFEVETRPLSRKNFMSDVRLFLDIYNKSLVNTWGYVPLSEAEIDHQSKQLRMLVTPEMTSIASIKGKPIGACFGLLDYNPLIKKIDGKLFPFGWLRLLLGRRHLKRARLLSTNVLPEYQRWGLGVVTIYRILPDALKFGLTEGELSWVLESNQLSRASIERGGAQITKTYRLYDRDLADFK</sequence>
<accession>A0A517LVD5</accession>
<dbReference type="Gene3D" id="3.40.630.30">
    <property type="match status" value="1"/>
</dbReference>
<name>A0A517LVD5_9BACT</name>
<dbReference type="PANTHER" id="PTHR41368">
    <property type="entry name" value="PROTEIN YGHO"/>
    <property type="match status" value="1"/>
</dbReference>
<organism evidence="2 3">
    <name type="scientific">Rosistilla ulvae</name>
    <dbReference type="NCBI Taxonomy" id="1930277"/>
    <lineage>
        <taxon>Bacteria</taxon>
        <taxon>Pseudomonadati</taxon>
        <taxon>Planctomycetota</taxon>
        <taxon>Planctomycetia</taxon>
        <taxon>Pirellulales</taxon>
        <taxon>Pirellulaceae</taxon>
        <taxon>Rosistilla</taxon>
    </lineage>
</organism>
<feature type="domain" description="N-acetyltransferase" evidence="1">
    <location>
        <begin position="202"/>
        <end position="379"/>
    </location>
</feature>
<dbReference type="OrthoDB" id="9806005at2"/>
<dbReference type="EMBL" id="CP036261">
    <property type="protein sequence ID" value="QDS86578.1"/>
    <property type="molecule type" value="Genomic_DNA"/>
</dbReference>
<dbReference type="RefSeq" id="WP_145342409.1">
    <property type="nucleotide sequence ID" value="NZ_CP036261.1"/>
</dbReference>
<dbReference type="FunFam" id="3.40.630.30:FF:000304">
    <property type="entry name" value="YghO protein"/>
    <property type="match status" value="1"/>
</dbReference>
<proteinExistence type="predicted"/>
<dbReference type="PROSITE" id="PS51186">
    <property type="entry name" value="GNAT"/>
    <property type="match status" value="1"/>
</dbReference>
<dbReference type="InterPro" id="IPR000182">
    <property type="entry name" value="GNAT_dom"/>
</dbReference>
<dbReference type="InterPro" id="IPR016181">
    <property type="entry name" value="Acyl_CoA_acyltransferase"/>
</dbReference>
<dbReference type="PANTHER" id="PTHR41368:SF1">
    <property type="entry name" value="PROTEIN YGHO"/>
    <property type="match status" value="1"/>
</dbReference>
<gene>
    <name evidence="2" type="ORF">EC9_07450</name>
</gene>
<keyword evidence="3" id="KW-1185">Reference proteome</keyword>
<evidence type="ECO:0000313" key="3">
    <source>
        <dbReference type="Proteomes" id="UP000319557"/>
    </source>
</evidence>